<feature type="transmembrane region" description="Helical" evidence="1">
    <location>
        <begin position="19"/>
        <end position="38"/>
    </location>
</feature>
<dbReference type="AlphaFoldDB" id="C7R2L8"/>
<evidence type="ECO:0000313" key="2">
    <source>
        <dbReference type="EMBL" id="ACV10009.1"/>
    </source>
</evidence>
<proteinExistence type="predicted"/>
<dbReference type="RefSeq" id="WP_015772620.1">
    <property type="nucleotide sequence ID" value="NC_013174.1"/>
</dbReference>
<feature type="transmembrane region" description="Helical" evidence="1">
    <location>
        <begin position="58"/>
        <end position="75"/>
    </location>
</feature>
<evidence type="ECO:0000313" key="3">
    <source>
        <dbReference type="Proteomes" id="UP000000628"/>
    </source>
</evidence>
<dbReference type="Proteomes" id="UP000000628">
    <property type="component" value="Chromosome"/>
</dbReference>
<feature type="transmembrane region" description="Helical" evidence="1">
    <location>
        <begin position="82"/>
        <end position="103"/>
    </location>
</feature>
<dbReference type="OrthoDB" id="9788974at2"/>
<keyword evidence="3" id="KW-1185">Reference proteome</keyword>
<reference evidence="2 3" key="1">
    <citation type="journal article" date="2009" name="Stand. Genomic Sci.">
        <title>Complete genome sequence of Jonesia denitrificans type strain (Prevot 55134).</title>
        <authorList>
            <person name="Pukall R."/>
            <person name="Gehrich-Schroter G."/>
            <person name="Lapidus A."/>
            <person name="Nolan M."/>
            <person name="Glavina Del Rio T."/>
            <person name="Lucas S."/>
            <person name="Chen F."/>
            <person name="Tice H."/>
            <person name="Pitluck S."/>
            <person name="Cheng J.F."/>
            <person name="Copeland A."/>
            <person name="Saunders E."/>
            <person name="Brettin T."/>
            <person name="Detter J.C."/>
            <person name="Bruce D."/>
            <person name="Goodwin L."/>
            <person name="Pati A."/>
            <person name="Ivanova N."/>
            <person name="Mavromatis K."/>
            <person name="Ovchinnikova G."/>
            <person name="Chen A."/>
            <person name="Palaniappan K."/>
            <person name="Land M."/>
            <person name="Hauser L."/>
            <person name="Chang Y.J."/>
            <person name="Jeffries C.D."/>
            <person name="Chain P."/>
            <person name="Goker M."/>
            <person name="Bristow J."/>
            <person name="Eisen J.A."/>
            <person name="Markowitz V."/>
            <person name="Hugenholtz P."/>
            <person name="Kyrpides N.C."/>
            <person name="Klenk H.P."/>
            <person name="Han C."/>
        </authorList>
    </citation>
    <scope>NUCLEOTIDE SEQUENCE [LARGE SCALE GENOMIC DNA]</scope>
    <source>
        <strain evidence="3">ATCC 14870 / DSM 20603 / BCRC 15368 / CIP 55.134 / JCM 11481 / NBRC 15587 / NCTC 10816 / Prevot 55134</strain>
    </source>
</reference>
<sequence length="141" mass="15684">MSSASTPARHPRRHPARTIARIALGVALIFAGTSHLTFARNEFDAQVPNWVPMDRDTVVLLSGGVEITLGALLLAARKKRGLVGVITALFFVAIFPGNVSQWLEQRDAFGLDTEEKRFGRLFFQPLLVVWAWWSTGPRSRD</sequence>
<dbReference type="EMBL" id="CP001706">
    <property type="protein sequence ID" value="ACV10009.1"/>
    <property type="molecule type" value="Genomic_DNA"/>
</dbReference>
<dbReference type="PANTHER" id="PTHR36974">
    <property type="entry name" value="MEMBRANE PROTEIN-RELATED"/>
    <property type="match status" value="1"/>
</dbReference>
<keyword evidence="1" id="KW-0812">Transmembrane</keyword>
<accession>C7R2L8</accession>
<gene>
    <name evidence="2" type="ordered locus">Jden_2375</name>
</gene>
<evidence type="ECO:0000256" key="1">
    <source>
        <dbReference type="SAM" id="Phobius"/>
    </source>
</evidence>
<keyword evidence="1" id="KW-0472">Membrane</keyword>
<dbReference type="KEGG" id="jde:Jden_2375"/>
<protein>
    <submittedName>
        <fullName evidence="2">DoxX family protein</fullName>
    </submittedName>
</protein>
<keyword evidence="1" id="KW-1133">Transmembrane helix</keyword>
<name>C7R2L8_JONDD</name>
<dbReference type="PANTHER" id="PTHR36974:SF1">
    <property type="entry name" value="DOXX FAMILY MEMBRANE PROTEIN"/>
    <property type="match status" value="1"/>
</dbReference>
<dbReference type="HOGENOM" id="CLU_128738_0_0_11"/>
<organism evidence="2 3">
    <name type="scientific">Jonesia denitrificans (strain ATCC 14870 / DSM 20603 / BCRC 15368 / CIP 55.134 / JCM 11481 / NBRC 15587 / NCTC 10816 / Prevot 55134)</name>
    <name type="common">Listeria denitrificans</name>
    <dbReference type="NCBI Taxonomy" id="471856"/>
    <lineage>
        <taxon>Bacteria</taxon>
        <taxon>Bacillati</taxon>
        <taxon>Actinomycetota</taxon>
        <taxon>Actinomycetes</taxon>
        <taxon>Micrococcales</taxon>
        <taxon>Jonesiaceae</taxon>
        <taxon>Jonesia</taxon>
    </lineage>
</organism>
<dbReference type="STRING" id="471856.Jden_2375"/>
<dbReference type="eggNOG" id="COG4270">
    <property type="taxonomic scope" value="Bacteria"/>
</dbReference>